<feature type="transmembrane region" description="Helical" evidence="8">
    <location>
        <begin position="145"/>
        <end position="163"/>
    </location>
</feature>
<organism evidence="10 11">
    <name type="scientific">Klebsiella michiganensis</name>
    <dbReference type="NCBI Taxonomy" id="1134687"/>
    <lineage>
        <taxon>Bacteria</taxon>
        <taxon>Pseudomonadati</taxon>
        <taxon>Pseudomonadota</taxon>
        <taxon>Gammaproteobacteria</taxon>
        <taxon>Enterobacterales</taxon>
        <taxon>Enterobacteriaceae</taxon>
        <taxon>Klebsiella/Raoultella group</taxon>
        <taxon>Klebsiella</taxon>
    </lineage>
</organism>
<reference evidence="10 11" key="1">
    <citation type="submission" date="2018-06" db="EMBL/GenBank/DDBJ databases">
        <authorList>
            <consortium name="Pathogen Informatics"/>
            <person name="Doyle S."/>
        </authorList>
    </citation>
    <scope>NUCLEOTIDE SEQUENCE [LARGE SCALE GENOMIC DNA]</scope>
    <source>
        <strain evidence="10 11">NCTC11694</strain>
    </source>
</reference>
<feature type="domain" description="Integral membrane bound transporter" evidence="9">
    <location>
        <begin position="348"/>
        <end position="479"/>
    </location>
</feature>
<evidence type="ECO:0000256" key="3">
    <source>
        <dbReference type="ARBA" id="ARBA00022692"/>
    </source>
</evidence>
<evidence type="ECO:0000256" key="4">
    <source>
        <dbReference type="ARBA" id="ARBA00022989"/>
    </source>
</evidence>
<feature type="transmembrane region" description="Helical" evidence="8">
    <location>
        <begin position="384"/>
        <end position="404"/>
    </location>
</feature>
<feature type="transmembrane region" description="Helical" evidence="8">
    <location>
        <begin position="410"/>
        <end position="428"/>
    </location>
</feature>
<evidence type="ECO:0000313" key="11">
    <source>
        <dbReference type="Proteomes" id="UP000255050"/>
    </source>
</evidence>
<dbReference type="EMBL" id="UGJR01000002">
    <property type="protein sequence ID" value="STR44045.1"/>
    <property type="molecule type" value="Genomic_DNA"/>
</dbReference>
<gene>
    <name evidence="10" type="ORF">NCTC11694_05338</name>
</gene>
<evidence type="ECO:0000256" key="7">
    <source>
        <dbReference type="SAM" id="MobiDB-lite"/>
    </source>
</evidence>
<protein>
    <submittedName>
        <fullName evidence="10">Tripartite multidrug resistance system membrane fusion protein</fullName>
    </submittedName>
</protein>
<evidence type="ECO:0000256" key="1">
    <source>
        <dbReference type="ARBA" id="ARBA00004651"/>
    </source>
</evidence>
<evidence type="ECO:0000256" key="6">
    <source>
        <dbReference type="ARBA" id="ARBA00043993"/>
    </source>
</evidence>
<proteinExistence type="inferred from homology"/>
<feature type="transmembrane region" description="Helical" evidence="8">
    <location>
        <begin position="91"/>
        <end position="109"/>
    </location>
</feature>
<name>A0A7H4M6L9_9ENTR</name>
<evidence type="ECO:0000259" key="9">
    <source>
        <dbReference type="Pfam" id="PF13515"/>
    </source>
</evidence>
<feature type="transmembrane region" description="Helical" evidence="8">
    <location>
        <begin position="21"/>
        <end position="54"/>
    </location>
</feature>
<keyword evidence="2" id="KW-1003">Cell membrane</keyword>
<dbReference type="PANTHER" id="PTHR30509">
    <property type="entry name" value="P-HYDROXYBENZOIC ACID EFFLUX PUMP SUBUNIT-RELATED"/>
    <property type="match status" value="1"/>
</dbReference>
<evidence type="ECO:0000256" key="5">
    <source>
        <dbReference type="ARBA" id="ARBA00023136"/>
    </source>
</evidence>
<evidence type="ECO:0000256" key="8">
    <source>
        <dbReference type="SAM" id="Phobius"/>
    </source>
</evidence>
<dbReference type="AlphaFoldDB" id="A0A7H4M6L9"/>
<comment type="caution">
    <text evidence="10">The sequence shown here is derived from an EMBL/GenBank/DDBJ whole genome shotgun (WGS) entry which is preliminary data.</text>
</comment>
<feature type="transmembrane region" description="Helical" evidence="8">
    <location>
        <begin position="435"/>
        <end position="455"/>
    </location>
</feature>
<feature type="region of interest" description="Disordered" evidence="7">
    <location>
        <begin position="636"/>
        <end position="667"/>
    </location>
</feature>
<keyword evidence="4 8" id="KW-1133">Transmembrane helix</keyword>
<sequence length="667" mass="73786">MQSLWPFLTRELRDAPGRANYTLRLTLSCAVLIVLFMTLHIPFLAVALIVVFYVSQPNVLMIKLVSVVFVVTVSVALGGVLLIIKWTYDYPLIRLVASVILFFCAIYLMRVLGKLGLAFFVVALAVIYAQTFPSMTSQSEILVRLLLWLWVAINTAILVTLLVNACFQQAFPGYQFKARLVVMLRQTARRLSQPDDGTPPPTVTEIAGQFNQLRSLYQQAARATPEIAASPQAWQSLMAAALSCSHLTALLQPGDDHPDARRRIASQLNALADNLPAAAEVQPLIVPRDGANSAILQEIAEVLARLARGETIPLPQGEVEKAPLLLPDAWSNPAYPHFALKTLLATLLCYVFYTAADWQGIHTIMLSCVIVAQPGLGATMQKTWLRIGGALLATLIALLLIVFVQPWTDSLSGLLAMTLPVFALAAWIAAGSERIAYAGIQIGFTFALAFLSWFGPLSNLTELRDRVIGILLGVLVSSIVHLYLWPDSEAPQLKARLAQLYRQLAQTLAARDDEVQQVPLFAALTESETLINRVAAEPLGTYAHPWPEAKSWPARATFRQAEEILRLSEGYRLYAAPEDTFLAAAPGGLKPTPAISMRSKIPLSAFRRSSRIRRTRSARRWSMRWPRCPRGRLRLPLFRDRQPDHDENHSSSARSGPSWRLPSPSRN</sequence>
<dbReference type="Proteomes" id="UP000255050">
    <property type="component" value="Unassembled WGS sequence"/>
</dbReference>
<evidence type="ECO:0000313" key="10">
    <source>
        <dbReference type="EMBL" id="STR44045.1"/>
    </source>
</evidence>
<dbReference type="GO" id="GO:0005886">
    <property type="term" value="C:plasma membrane"/>
    <property type="evidence" value="ECO:0007669"/>
    <property type="project" value="UniProtKB-SubCell"/>
</dbReference>
<dbReference type="InterPro" id="IPR049453">
    <property type="entry name" value="Memb_transporter_dom"/>
</dbReference>
<comment type="subcellular location">
    <subcellularLocation>
        <location evidence="1">Cell membrane</location>
        <topology evidence="1">Multi-pass membrane protein</topology>
    </subcellularLocation>
</comment>
<comment type="similarity">
    <text evidence="6">Belongs to the YccS/YhfK family.</text>
</comment>
<evidence type="ECO:0000256" key="2">
    <source>
        <dbReference type="ARBA" id="ARBA00022475"/>
    </source>
</evidence>
<keyword evidence="5 8" id="KW-0472">Membrane</keyword>
<feature type="transmembrane region" description="Helical" evidence="8">
    <location>
        <begin position="467"/>
        <end position="486"/>
    </location>
</feature>
<dbReference type="Pfam" id="PF13515">
    <property type="entry name" value="FUSC_2"/>
    <property type="match status" value="1"/>
</dbReference>
<dbReference type="PANTHER" id="PTHR30509:SF9">
    <property type="entry name" value="MULTIDRUG RESISTANCE PROTEIN MDTO"/>
    <property type="match status" value="1"/>
</dbReference>
<feature type="transmembrane region" description="Helical" evidence="8">
    <location>
        <begin position="60"/>
        <end position="84"/>
    </location>
</feature>
<keyword evidence="3 8" id="KW-0812">Transmembrane</keyword>
<accession>A0A7H4M6L9</accession>
<feature type="compositionally biased region" description="Basic and acidic residues" evidence="7">
    <location>
        <begin position="637"/>
        <end position="649"/>
    </location>
</feature>
<feature type="transmembrane region" description="Helical" evidence="8">
    <location>
        <begin position="115"/>
        <end position="133"/>
    </location>
</feature>